<reference evidence="2" key="2">
    <citation type="submission" date="2020-09" db="EMBL/GenBank/DDBJ databases">
        <authorList>
            <person name="Sun Q."/>
            <person name="Zhou Y."/>
        </authorList>
    </citation>
    <scope>NUCLEOTIDE SEQUENCE</scope>
    <source>
        <strain evidence="2">CGMCC 1.14988</strain>
    </source>
</reference>
<reference evidence="2" key="1">
    <citation type="journal article" date="2014" name="Int. J. Syst. Evol. Microbiol.">
        <title>Complete genome sequence of Corynebacterium casei LMG S-19264T (=DSM 44701T), isolated from a smear-ripened cheese.</title>
        <authorList>
            <consortium name="US DOE Joint Genome Institute (JGI-PGF)"/>
            <person name="Walter F."/>
            <person name="Albersmeier A."/>
            <person name="Kalinowski J."/>
            <person name="Ruckert C."/>
        </authorList>
    </citation>
    <scope>NUCLEOTIDE SEQUENCE</scope>
    <source>
        <strain evidence="2">CGMCC 1.14988</strain>
    </source>
</reference>
<dbReference type="NCBIfam" id="TIGR04012">
    <property type="entry name" value="poly_gGlu_PgsB"/>
    <property type="match status" value="1"/>
</dbReference>
<dbReference type="InterPro" id="IPR050061">
    <property type="entry name" value="MurCDEF_pg_biosynth"/>
</dbReference>
<comment type="caution">
    <text evidence="2">The sequence shown here is derived from an EMBL/GenBank/DDBJ whole genome shotgun (WGS) entry which is preliminary data.</text>
</comment>
<dbReference type="Gene3D" id="3.40.1190.10">
    <property type="entry name" value="Mur-like, catalytic domain"/>
    <property type="match status" value="1"/>
</dbReference>
<name>A0A8J3EUD7_9ACTN</name>
<dbReference type="PANTHER" id="PTHR43445:SF1">
    <property type="entry name" value="PGA SYNTHASE CAPB"/>
    <property type="match status" value="1"/>
</dbReference>
<dbReference type="AlphaFoldDB" id="A0A8J3EUD7"/>
<dbReference type="PANTHER" id="PTHR43445">
    <property type="entry name" value="UDP-N-ACETYLMURAMATE--L-ALANINE LIGASE-RELATED"/>
    <property type="match status" value="1"/>
</dbReference>
<dbReference type="GO" id="GO:0045227">
    <property type="term" value="P:capsule polysaccharide biosynthetic process"/>
    <property type="evidence" value="ECO:0007669"/>
    <property type="project" value="InterPro"/>
</dbReference>
<dbReference type="PRINTS" id="PR01758">
    <property type="entry name" value="CAPSULEPROTB"/>
</dbReference>
<dbReference type="RefSeq" id="WP_130649163.1">
    <property type="nucleotide sequence ID" value="NZ_BMHA01000007.1"/>
</dbReference>
<evidence type="ECO:0000313" key="3">
    <source>
        <dbReference type="Proteomes" id="UP000650511"/>
    </source>
</evidence>
<keyword evidence="1" id="KW-0812">Transmembrane</keyword>
<keyword evidence="1" id="KW-0472">Membrane</keyword>
<feature type="transmembrane region" description="Helical" evidence="1">
    <location>
        <begin position="12"/>
        <end position="30"/>
    </location>
</feature>
<dbReference type="Proteomes" id="UP000650511">
    <property type="component" value="Unassembled WGS sequence"/>
</dbReference>
<keyword evidence="1" id="KW-1133">Transmembrane helix</keyword>
<proteinExistence type="predicted"/>
<evidence type="ECO:0000313" key="2">
    <source>
        <dbReference type="EMBL" id="GGI06969.1"/>
    </source>
</evidence>
<evidence type="ECO:0000256" key="1">
    <source>
        <dbReference type="SAM" id="Phobius"/>
    </source>
</evidence>
<dbReference type="EMBL" id="BMHA01000007">
    <property type="protein sequence ID" value="GGI06969.1"/>
    <property type="molecule type" value="Genomic_DNA"/>
</dbReference>
<dbReference type="InterPro" id="IPR036565">
    <property type="entry name" value="Mur-like_cat_sf"/>
</dbReference>
<dbReference type="OrthoDB" id="2884at2"/>
<protein>
    <submittedName>
        <fullName evidence="2">PGA synthase CapB</fullName>
    </submittedName>
</protein>
<dbReference type="InterPro" id="IPR008337">
    <property type="entry name" value="Capsule_biosynth_CapB"/>
</dbReference>
<sequence length="410" mass="44311">MADFVLLSGDDAVTFTVAAALLLLLVLGVLERRRNRRSLDAVPVRISVNGSRGKSTITRLLLGALSAGGRRTVGKTTGTEPKILLGWSGEEVDLERRPEGPNISEQRLVNRRAADERADAMVVECMAVDPEYQLTFHRDLMEVNLLVICNALQDHLDVMGPTVDDVADVFAQSIPTDGTVVVVPDDYTELYRRVATERGSQLLVADPSAVTEEQLAGFDHLVLDEHVAVALAVTRSLGIDDEVALRGMHEAPVDRYAMRILPVGDPQEPAYFVNGFAVNDPTSTLAVWDHLQERALPSGELTVIVHCRSDRVSRTELFATDVLPKLPIDTLVITGEQTRAILDAVAAGTIDVDDVVDLTDRPPTDAVDKLRDRLSGQIVYGIGNLHGGATELIAAIEDLAVDPSPTRGAA</sequence>
<gene>
    <name evidence="2" type="primary">capB</name>
    <name evidence="2" type="ORF">GCM10011354_21750</name>
</gene>
<dbReference type="SUPFAM" id="SSF53623">
    <property type="entry name" value="MurD-like peptide ligases, catalytic domain"/>
    <property type="match status" value="1"/>
</dbReference>
<keyword evidence="3" id="KW-1185">Reference proteome</keyword>
<dbReference type="GO" id="GO:0005524">
    <property type="term" value="F:ATP binding"/>
    <property type="evidence" value="ECO:0007669"/>
    <property type="project" value="InterPro"/>
</dbReference>
<dbReference type="GO" id="GO:0016020">
    <property type="term" value="C:membrane"/>
    <property type="evidence" value="ECO:0007669"/>
    <property type="project" value="InterPro"/>
</dbReference>
<organism evidence="2 3">
    <name type="scientific">Egicoccus halophilus</name>
    <dbReference type="NCBI Taxonomy" id="1670830"/>
    <lineage>
        <taxon>Bacteria</taxon>
        <taxon>Bacillati</taxon>
        <taxon>Actinomycetota</taxon>
        <taxon>Nitriliruptoria</taxon>
        <taxon>Egicoccales</taxon>
        <taxon>Egicoccaceae</taxon>
        <taxon>Egicoccus</taxon>
    </lineage>
</organism>
<accession>A0A8J3EUD7</accession>